<dbReference type="GO" id="GO:0038023">
    <property type="term" value="F:signaling receptor activity"/>
    <property type="evidence" value="ECO:0007669"/>
    <property type="project" value="TreeGrafter"/>
</dbReference>
<dbReference type="KEGG" id="btab:109043330"/>
<keyword evidence="6" id="KW-0479">Metal-binding</keyword>
<evidence type="ECO:0000256" key="3">
    <source>
        <dbReference type="ARBA" id="ARBA00022692"/>
    </source>
</evidence>
<sequence length="361" mass="41717">MDPENLALFNSNSCLDPDNYNQMLLGANCETSSTKETLHLRNRSKCHSLLQEKKSYIPSLIEHPNGIKASIIDEDKEVTRKSSSHTLTYHEAPHYLKHNPYILSGYRCHGLSALKCLESMFWMTNETINIWSHVLGWMLFCGLTFYDLLLLNFHASPVDKFIVGLLLGCFQICMLTSSFYHIFSCRSEKHFNCFLTYDLLGIALSLLAIYMSGIYYAFWCHRGIQKFYLTTVFILFLFSLTLQIPSLKVSSNMKMLTFVAWAAYGVVPTVHWTFVMGGWENPIVSMLLPRVITMYAICAAAFAIYITRFPECLFKGKVDLFGSSHQWWHIFIVIALYYWHNTGIKYIEYRMHHGCATDLRL</sequence>
<comment type="subcellular location">
    <subcellularLocation>
        <location evidence="1">Membrane</location>
        <topology evidence="1">Multi-pass membrane protein</topology>
    </subcellularLocation>
</comment>
<feature type="binding site" evidence="6">
    <location>
        <position position="325"/>
    </location>
    <ligand>
        <name>Zn(2+)</name>
        <dbReference type="ChEBI" id="CHEBI:29105"/>
    </ligand>
</feature>
<name>A0A9P0A738_BEMTA</name>
<dbReference type="GO" id="GO:0016020">
    <property type="term" value="C:membrane"/>
    <property type="evidence" value="ECO:0007669"/>
    <property type="project" value="UniProtKB-SubCell"/>
</dbReference>
<dbReference type="AlphaFoldDB" id="A0A9P0A738"/>
<reference evidence="8" key="1">
    <citation type="submission" date="2021-12" db="EMBL/GenBank/DDBJ databases">
        <authorList>
            <person name="King R."/>
        </authorList>
    </citation>
    <scope>NUCLEOTIDE SEQUENCE</scope>
</reference>
<feature type="transmembrane region" description="Helical" evidence="7">
    <location>
        <begin position="287"/>
        <end position="306"/>
    </location>
</feature>
<feature type="binding site" evidence="6">
    <location>
        <position position="329"/>
    </location>
    <ligand>
        <name>Zn(2+)</name>
        <dbReference type="ChEBI" id="CHEBI:29105"/>
    </ligand>
</feature>
<evidence type="ECO:0008006" key="10">
    <source>
        <dbReference type="Google" id="ProtNLM"/>
    </source>
</evidence>
<keyword evidence="4 7" id="KW-1133">Transmembrane helix</keyword>
<feature type="transmembrane region" description="Helical" evidence="7">
    <location>
        <begin position="195"/>
        <end position="218"/>
    </location>
</feature>
<feature type="transmembrane region" description="Helical" evidence="7">
    <location>
        <begin position="224"/>
        <end position="244"/>
    </location>
</feature>
<evidence type="ECO:0000256" key="2">
    <source>
        <dbReference type="ARBA" id="ARBA00007018"/>
    </source>
</evidence>
<dbReference type="InterPro" id="IPR004254">
    <property type="entry name" value="AdipoR/HlyIII-related"/>
</dbReference>
<dbReference type="OrthoDB" id="529367at2759"/>
<protein>
    <recommendedName>
        <fullName evidence="10">Progestin and adipoQ receptor family member 3</fullName>
    </recommendedName>
</protein>
<dbReference type="EMBL" id="OU963864">
    <property type="protein sequence ID" value="CAH0385997.1"/>
    <property type="molecule type" value="Genomic_DNA"/>
</dbReference>
<feature type="transmembrane region" description="Helical" evidence="7">
    <location>
        <begin position="318"/>
        <end position="339"/>
    </location>
</feature>
<organism evidence="8 9">
    <name type="scientific">Bemisia tabaci</name>
    <name type="common">Sweetpotato whitefly</name>
    <name type="synonym">Aleurodes tabaci</name>
    <dbReference type="NCBI Taxonomy" id="7038"/>
    <lineage>
        <taxon>Eukaryota</taxon>
        <taxon>Metazoa</taxon>
        <taxon>Ecdysozoa</taxon>
        <taxon>Arthropoda</taxon>
        <taxon>Hexapoda</taxon>
        <taxon>Insecta</taxon>
        <taxon>Pterygota</taxon>
        <taxon>Neoptera</taxon>
        <taxon>Paraneoptera</taxon>
        <taxon>Hemiptera</taxon>
        <taxon>Sternorrhyncha</taxon>
        <taxon>Aleyrodoidea</taxon>
        <taxon>Aleyrodidae</taxon>
        <taxon>Aleyrodinae</taxon>
        <taxon>Bemisia</taxon>
    </lineage>
</organism>
<evidence type="ECO:0000313" key="9">
    <source>
        <dbReference type="Proteomes" id="UP001152759"/>
    </source>
</evidence>
<feature type="transmembrane region" description="Helical" evidence="7">
    <location>
        <begin position="161"/>
        <end position="183"/>
    </location>
</feature>
<evidence type="ECO:0000256" key="1">
    <source>
        <dbReference type="ARBA" id="ARBA00004141"/>
    </source>
</evidence>
<keyword evidence="3 7" id="KW-0812">Transmembrane</keyword>
<evidence type="ECO:0000256" key="7">
    <source>
        <dbReference type="SAM" id="Phobius"/>
    </source>
</evidence>
<feature type="transmembrane region" description="Helical" evidence="7">
    <location>
        <begin position="256"/>
        <end position="275"/>
    </location>
</feature>
<evidence type="ECO:0000256" key="6">
    <source>
        <dbReference type="PIRSR" id="PIRSR604254-1"/>
    </source>
</evidence>
<keyword evidence="6" id="KW-0862">Zinc</keyword>
<evidence type="ECO:0000256" key="5">
    <source>
        <dbReference type="ARBA" id="ARBA00023136"/>
    </source>
</evidence>
<keyword evidence="9" id="KW-1185">Reference proteome</keyword>
<accession>A0A9P0A738</accession>
<keyword evidence="5 7" id="KW-0472">Membrane</keyword>
<evidence type="ECO:0000256" key="4">
    <source>
        <dbReference type="ARBA" id="ARBA00022989"/>
    </source>
</evidence>
<comment type="similarity">
    <text evidence="2">Belongs to the ADIPOR family.</text>
</comment>
<dbReference type="PANTHER" id="PTHR20855">
    <property type="entry name" value="ADIPOR/PROGESTIN RECEPTOR-RELATED"/>
    <property type="match status" value="1"/>
</dbReference>
<feature type="binding site" evidence="6">
    <location>
        <position position="181"/>
    </location>
    <ligand>
        <name>Zn(2+)</name>
        <dbReference type="ChEBI" id="CHEBI:29105"/>
    </ligand>
</feature>
<dbReference type="Pfam" id="PF03006">
    <property type="entry name" value="HlyIII"/>
    <property type="match status" value="1"/>
</dbReference>
<feature type="transmembrane region" description="Helical" evidence="7">
    <location>
        <begin position="130"/>
        <end position="149"/>
    </location>
</feature>
<gene>
    <name evidence="8" type="ORF">BEMITA_LOCUS5169</name>
</gene>
<evidence type="ECO:0000313" key="8">
    <source>
        <dbReference type="EMBL" id="CAH0385997.1"/>
    </source>
</evidence>
<proteinExistence type="inferred from homology"/>
<dbReference type="GO" id="GO:0046872">
    <property type="term" value="F:metal ion binding"/>
    <property type="evidence" value="ECO:0007669"/>
    <property type="project" value="UniProtKB-KW"/>
</dbReference>
<dbReference type="PANTHER" id="PTHR20855:SF15">
    <property type="entry name" value="PROGESTIN AND ADIPOQ RECEPTOR FAMILY MEMBER 3"/>
    <property type="match status" value="1"/>
</dbReference>
<dbReference type="Proteomes" id="UP001152759">
    <property type="component" value="Chromosome 3"/>
</dbReference>